<dbReference type="InterPro" id="IPR036388">
    <property type="entry name" value="WH-like_DNA-bd_sf"/>
</dbReference>
<dbReference type="GO" id="GO:0006260">
    <property type="term" value="P:DNA replication"/>
    <property type="evidence" value="ECO:0007669"/>
    <property type="project" value="UniProtKB-UniRule"/>
</dbReference>
<keyword evidence="10 12" id="KW-0234">DNA repair</keyword>
<keyword evidence="5 12" id="KW-0378">Hydrolase</keyword>
<dbReference type="InterPro" id="IPR036286">
    <property type="entry name" value="LexA/Signal_pep-like_sf"/>
</dbReference>
<evidence type="ECO:0000256" key="3">
    <source>
        <dbReference type="ARBA" id="ARBA00022705"/>
    </source>
</evidence>
<feature type="active site" description="For autocatalytic cleavage activity" evidence="12">
    <location>
        <position position="156"/>
    </location>
</feature>
<protein>
    <recommendedName>
        <fullName evidence="12">LexA repressor</fullName>
        <ecNumber evidence="12">3.4.21.88</ecNumber>
    </recommendedName>
</protein>
<keyword evidence="11 12" id="KW-0742">SOS response</keyword>
<feature type="site" description="Cleavage; by autolysis" evidence="12">
    <location>
        <begin position="83"/>
        <end position="84"/>
    </location>
</feature>
<dbReference type="SUPFAM" id="SSF51306">
    <property type="entry name" value="LexA/Signal peptidase"/>
    <property type="match status" value="1"/>
</dbReference>
<evidence type="ECO:0000313" key="17">
    <source>
        <dbReference type="Proteomes" id="UP000748308"/>
    </source>
</evidence>
<keyword evidence="9 12" id="KW-0804">Transcription</keyword>
<dbReference type="AlphaFoldDB" id="A0A938BL00"/>
<dbReference type="InterPro" id="IPR006199">
    <property type="entry name" value="LexA_DNA-bd_dom"/>
</dbReference>
<evidence type="ECO:0000256" key="8">
    <source>
        <dbReference type="ARBA" id="ARBA00023125"/>
    </source>
</evidence>
<keyword evidence="3 12" id="KW-0235">DNA replication</keyword>
<evidence type="ECO:0000259" key="14">
    <source>
        <dbReference type="Pfam" id="PF00717"/>
    </source>
</evidence>
<feature type="active site" description="For autocatalytic cleavage activity" evidence="12">
    <location>
        <position position="117"/>
    </location>
</feature>
<comment type="function">
    <text evidence="12">Represses a number of genes involved in the response to DNA damage (SOS response), including recA and lexA. In the presence of single-stranded DNA, RecA interacts with LexA causing an autocatalytic cleavage which disrupts the DNA-binding part of LexA, leading to derepression of the SOS regulon and eventually DNA repair.</text>
</comment>
<dbReference type="Gene3D" id="2.10.109.10">
    <property type="entry name" value="Umud Fragment, subunit A"/>
    <property type="match status" value="1"/>
</dbReference>
<sequence>MEELTARQREVLEVILAGVEQEGRFPAMREIAGRLRLSSPATVFQHLEALAAKGFLRRGGGRWSLSPRSRRDRGVPIAGRVAAGHPLTAFEEIDGYLTPEFIGARRGRFSVRVRGESMRDEGILDGDYVVVDPEAEAGDGDLVVAYLGPDQEATVKRLRRRRGGLELHPANPEYGVLRVPRGDPHFRVAGRVVGLLRRM</sequence>
<dbReference type="Pfam" id="PF00717">
    <property type="entry name" value="Peptidase_S24"/>
    <property type="match status" value="1"/>
</dbReference>
<dbReference type="PANTHER" id="PTHR33516">
    <property type="entry name" value="LEXA REPRESSOR"/>
    <property type="match status" value="1"/>
</dbReference>
<evidence type="ECO:0000256" key="11">
    <source>
        <dbReference type="ARBA" id="ARBA00023236"/>
    </source>
</evidence>
<dbReference type="GO" id="GO:0004252">
    <property type="term" value="F:serine-type endopeptidase activity"/>
    <property type="evidence" value="ECO:0007669"/>
    <property type="project" value="UniProtKB-UniRule"/>
</dbReference>
<dbReference type="GO" id="GO:0006281">
    <property type="term" value="P:DNA repair"/>
    <property type="evidence" value="ECO:0007669"/>
    <property type="project" value="UniProtKB-UniRule"/>
</dbReference>
<feature type="DNA-binding region" description="H-T-H motif" evidence="12">
    <location>
        <begin position="28"/>
        <end position="48"/>
    </location>
</feature>
<dbReference type="InterPro" id="IPR006197">
    <property type="entry name" value="Peptidase_S24_LexA"/>
</dbReference>
<dbReference type="InterPro" id="IPR039418">
    <property type="entry name" value="LexA-like"/>
</dbReference>
<feature type="domain" description="LexA repressor DNA-binding" evidence="15">
    <location>
        <begin position="1"/>
        <end position="61"/>
    </location>
</feature>
<dbReference type="PRINTS" id="PR00726">
    <property type="entry name" value="LEXASERPTASE"/>
</dbReference>
<dbReference type="PANTHER" id="PTHR33516:SF2">
    <property type="entry name" value="LEXA REPRESSOR-RELATED"/>
    <property type="match status" value="1"/>
</dbReference>
<dbReference type="InterPro" id="IPR015927">
    <property type="entry name" value="Peptidase_S24_S26A/B/C"/>
</dbReference>
<keyword evidence="8 12" id="KW-0238">DNA-binding</keyword>
<dbReference type="Gene3D" id="1.10.10.10">
    <property type="entry name" value="Winged helix-like DNA-binding domain superfamily/Winged helix DNA-binding domain"/>
    <property type="match status" value="1"/>
</dbReference>
<evidence type="ECO:0000256" key="13">
    <source>
        <dbReference type="RuleBase" id="RU003991"/>
    </source>
</evidence>
<dbReference type="EC" id="3.4.21.88" evidence="12"/>
<evidence type="ECO:0000256" key="1">
    <source>
        <dbReference type="ARBA" id="ARBA00007484"/>
    </source>
</evidence>
<dbReference type="GO" id="GO:0009432">
    <property type="term" value="P:SOS response"/>
    <property type="evidence" value="ECO:0007669"/>
    <property type="project" value="UniProtKB-UniRule"/>
</dbReference>
<gene>
    <name evidence="12 16" type="primary">lexA</name>
    <name evidence="16" type="ORF">FJY75_01700</name>
</gene>
<evidence type="ECO:0000256" key="7">
    <source>
        <dbReference type="ARBA" id="ARBA00023015"/>
    </source>
</evidence>
<dbReference type="InterPro" id="IPR050077">
    <property type="entry name" value="LexA_repressor"/>
</dbReference>
<keyword evidence="2 12" id="KW-0678">Repressor</keyword>
<dbReference type="HAMAP" id="MF_00015">
    <property type="entry name" value="LexA"/>
    <property type="match status" value="1"/>
</dbReference>
<reference evidence="16" key="1">
    <citation type="submission" date="2019-03" db="EMBL/GenBank/DDBJ databases">
        <title>Lake Tanganyika Metagenome-Assembled Genomes (MAGs).</title>
        <authorList>
            <person name="Tran P."/>
        </authorList>
    </citation>
    <scope>NUCLEOTIDE SEQUENCE</scope>
    <source>
        <strain evidence="16">M_DeepCast_400m_m2_100</strain>
    </source>
</reference>
<dbReference type="InterPro" id="IPR006200">
    <property type="entry name" value="LexA"/>
</dbReference>
<comment type="similarity">
    <text evidence="1 12 13">Belongs to the peptidase S24 family.</text>
</comment>
<evidence type="ECO:0000256" key="4">
    <source>
        <dbReference type="ARBA" id="ARBA00022763"/>
    </source>
</evidence>
<dbReference type="InterPro" id="IPR036390">
    <property type="entry name" value="WH_DNA-bd_sf"/>
</dbReference>
<name>A0A938BL00_UNCEI</name>
<dbReference type="CDD" id="cd06529">
    <property type="entry name" value="S24_LexA-like"/>
    <property type="match status" value="1"/>
</dbReference>
<evidence type="ECO:0000256" key="9">
    <source>
        <dbReference type="ARBA" id="ARBA00023163"/>
    </source>
</evidence>
<evidence type="ECO:0000256" key="2">
    <source>
        <dbReference type="ARBA" id="ARBA00022491"/>
    </source>
</evidence>
<organism evidence="16 17">
    <name type="scientific">Eiseniibacteriota bacterium</name>
    <dbReference type="NCBI Taxonomy" id="2212470"/>
    <lineage>
        <taxon>Bacteria</taxon>
        <taxon>Candidatus Eiseniibacteriota</taxon>
    </lineage>
</organism>
<dbReference type="NCBIfam" id="TIGR00498">
    <property type="entry name" value="lexA"/>
    <property type="match status" value="1"/>
</dbReference>
<dbReference type="GO" id="GO:0006508">
    <property type="term" value="P:proteolysis"/>
    <property type="evidence" value="ECO:0007669"/>
    <property type="project" value="InterPro"/>
</dbReference>
<dbReference type="SUPFAM" id="SSF46785">
    <property type="entry name" value="Winged helix' DNA-binding domain"/>
    <property type="match status" value="1"/>
</dbReference>
<evidence type="ECO:0000256" key="10">
    <source>
        <dbReference type="ARBA" id="ARBA00023204"/>
    </source>
</evidence>
<keyword evidence="6 12" id="KW-0068">Autocatalytic cleavage</keyword>
<dbReference type="Proteomes" id="UP000748308">
    <property type="component" value="Unassembled WGS sequence"/>
</dbReference>
<evidence type="ECO:0000313" key="16">
    <source>
        <dbReference type="EMBL" id="MBM3316544.1"/>
    </source>
</evidence>
<accession>A0A938BL00</accession>
<keyword evidence="7 12" id="KW-0805">Transcription regulation</keyword>
<comment type="catalytic activity">
    <reaction evidence="12">
        <text>Hydrolysis of Ala-|-Gly bond in repressor LexA.</text>
        <dbReference type="EC" id="3.4.21.88"/>
    </reaction>
</comment>
<dbReference type="GO" id="GO:0045892">
    <property type="term" value="P:negative regulation of DNA-templated transcription"/>
    <property type="evidence" value="ECO:0007669"/>
    <property type="project" value="UniProtKB-UniRule"/>
</dbReference>
<dbReference type="EMBL" id="VGIY01000021">
    <property type="protein sequence ID" value="MBM3316544.1"/>
    <property type="molecule type" value="Genomic_DNA"/>
</dbReference>
<comment type="subunit">
    <text evidence="12">Homodimer.</text>
</comment>
<evidence type="ECO:0000259" key="15">
    <source>
        <dbReference type="Pfam" id="PF01726"/>
    </source>
</evidence>
<comment type="caution">
    <text evidence="16">The sequence shown here is derived from an EMBL/GenBank/DDBJ whole genome shotgun (WGS) entry which is preliminary data.</text>
</comment>
<evidence type="ECO:0000256" key="6">
    <source>
        <dbReference type="ARBA" id="ARBA00022813"/>
    </source>
</evidence>
<evidence type="ECO:0000256" key="5">
    <source>
        <dbReference type="ARBA" id="ARBA00022801"/>
    </source>
</evidence>
<keyword evidence="4 12" id="KW-0227">DNA damage</keyword>
<proteinExistence type="inferred from homology"/>
<dbReference type="Pfam" id="PF01726">
    <property type="entry name" value="LexA_DNA_bind"/>
    <property type="match status" value="1"/>
</dbReference>
<feature type="domain" description="Peptidase S24/S26A/S26B/S26C" evidence="14">
    <location>
        <begin position="76"/>
        <end position="193"/>
    </location>
</feature>
<evidence type="ECO:0000256" key="12">
    <source>
        <dbReference type="HAMAP-Rule" id="MF_00015"/>
    </source>
</evidence>
<dbReference type="GO" id="GO:0003677">
    <property type="term" value="F:DNA binding"/>
    <property type="evidence" value="ECO:0007669"/>
    <property type="project" value="UniProtKB-UniRule"/>
</dbReference>